<keyword evidence="3" id="KW-0813">Transport</keyword>
<dbReference type="Proteomes" id="UP000025229">
    <property type="component" value="Chromosome"/>
</dbReference>
<organism evidence="13 15">
    <name type="scientific">Rubrobacter radiotolerans</name>
    <name type="common">Arthrobacter radiotolerans</name>
    <dbReference type="NCBI Taxonomy" id="42256"/>
    <lineage>
        <taxon>Bacteria</taxon>
        <taxon>Bacillati</taxon>
        <taxon>Actinomycetota</taxon>
        <taxon>Rubrobacteria</taxon>
        <taxon>Rubrobacterales</taxon>
        <taxon>Rubrobacteraceae</taxon>
        <taxon>Rubrobacter</taxon>
    </lineage>
</organism>
<dbReference type="EMBL" id="JAWXXX010000001">
    <property type="protein sequence ID" value="MDX5892603.1"/>
    <property type="molecule type" value="Genomic_DNA"/>
</dbReference>
<dbReference type="RefSeq" id="WP_038683291.1">
    <property type="nucleotide sequence ID" value="NZ_CP007514.1"/>
</dbReference>
<dbReference type="Gene3D" id="1.20.58.340">
    <property type="entry name" value="Magnesium transport protein CorA, transmembrane region"/>
    <property type="match status" value="2"/>
</dbReference>
<keyword evidence="15" id="KW-1185">Reference proteome</keyword>
<evidence type="ECO:0000256" key="5">
    <source>
        <dbReference type="ARBA" id="ARBA00022692"/>
    </source>
</evidence>
<comment type="catalytic activity">
    <reaction evidence="10">
        <text>Mg(2+)(in) = Mg(2+)(out)</text>
        <dbReference type="Rhea" id="RHEA:29827"/>
        <dbReference type="ChEBI" id="CHEBI:18420"/>
    </reaction>
</comment>
<comment type="subcellular location">
    <subcellularLocation>
        <location evidence="1">Cell membrane</location>
        <topology evidence="1">Multi-pass membrane protein</topology>
    </subcellularLocation>
</comment>
<dbReference type="PANTHER" id="PTHR46494:SF1">
    <property type="entry name" value="CORA FAMILY METAL ION TRANSPORTER (EUROFUNG)"/>
    <property type="match status" value="1"/>
</dbReference>
<keyword evidence="8" id="KW-0406">Ion transport</keyword>
<evidence type="ECO:0000313" key="13">
    <source>
        <dbReference type="EMBL" id="AHY47965.1"/>
    </source>
</evidence>
<proteinExistence type="inferred from homology"/>
<dbReference type="GO" id="GO:0015087">
    <property type="term" value="F:cobalt ion transmembrane transporter activity"/>
    <property type="evidence" value="ECO:0007669"/>
    <property type="project" value="TreeGrafter"/>
</dbReference>
<dbReference type="KEGG" id="rrd:RradSPS_2682"/>
<accession>A0A023X7F0</accession>
<evidence type="ECO:0000256" key="2">
    <source>
        <dbReference type="ARBA" id="ARBA00009765"/>
    </source>
</evidence>
<keyword evidence="6" id="KW-0460">Magnesium</keyword>
<evidence type="ECO:0000256" key="10">
    <source>
        <dbReference type="ARBA" id="ARBA00034269"/>
    </source>
</evidence>
<dbReference type="GO" id="GO:0005886">
    <property type="term" value="C:plasma membrane"/>
    <property type="evidence" value="ECO:0007669"/>
    <property type="project" value="UniProtKB-SubCell"/>
</dbReference>
<evidence type="ECO:0000256" key="12">
    <source>
        <dbReference type="SAM" id="Phobius"/>
    </source>
</evidence>
<keyword evidence="4" id="KW-1003">Cell membrane</keyword>
<feature type="transmembrane region" description="Helical" evidence="12">
    <location>
        <begin position="302"/>
        <end position="322"/>
    </location>
</feature>
<dbReference type="AlphaFoldDB" id="A0A023X7F0"/>
<keyword evidence="5 12" id="KW-0812">Transmembrane</keyword>
<sequence>MIVGCGVYAAGKRTGTPARIEGLREASRERGGFASVELESPTPAELRSLAAEFGLPPLAVERACRPGQRPRTERYGGLIFTVLRPVRYLDAEERVEFGELHVLCGEDFVVLIGHGGTPSAGDEELPDGSGGPAVGPLSVLCAVADRVVEGYALALDGLENDVDEIETEVFGEGAQEGSVRSGAAGEVSRRIYRLSREVILLHRMTRSTVESFEAAPLWEADSHTSPRLRDVHDRAVRIKDRTEGIRDLISNIINLNLAIVGAAQTDQNKRISAWAAILIVPTVIAGIYGMNFRFMPELEWRFGYPFVLLLMLTVSAGLYLSFKRRDWL</sequence>
<dbReference type="Pfam" id="PF01544">
    <property type="entry name" value="CorA"/>
    <property type="match status" value="1"/>
</dbReference>
<evidence type="ECO:0000256" key="1">
    <source>
        <dbReference type="ARBA" id="ARBA00004651"/>
    </source>
</evidence>
<dbReference type="PANTHER" id="PTHR46494">
    <property type="entry name" value="CORA FAMILY METAL ION TRANSPORTER (EUROFUNG)"/>
    <property type="match status" value="1"/>
</dbReference>
<evidence type="ECO:0000256" key="4">
    <source>
        <dbReference type="ARBA" id="ARBA00022475"/>
    </source>
</evidence>
<dbReference type="FunFam" id="1.20.58.340:FF:000004">
    <property type="entry name" value="Magnesium transport protein CorA"/>
    <property type="match status" value="1"/>
</dbReference>
<dbReference type="GO" id="GO:0000287">
    <property type="term" value="F:magnesium ion binding"/>
    <property type="evidence" value="ECO:0007669"/>
    <property type="project" value="TreeGrafter"/>
</dbReference>
<evidence type="ECO:0000256" key="3">
    <source>
        <dbReference type="ARBA" id="ARBA00022448"/>
    </source>
</evidence>
<dbReference type="eggNOG" id="COG0598">
    <property type="taxonomic scope" value="Bacteria"/>
</dbReference>
<dbReference type="Proteomes" id="UP001281130">
    <property type="component" value="Unassembled WGS sequence"/>
</dbReference>
<reference evidence="13 15" key="1">
    <citation type="submission" date="2014-03" db="EMBL/GenBank/DDBJ databases">
        <title>Complete genome sequence of the Radio-Resistant Rubrobacter radiotolerans RSPS-4.</title>
        <authorList>
            <person name="Egas C.C."/>
            <person name="Barroso C.C."/>
            <person name="Froufe H.J.C."/>
            <person name="Pacheco J.J."/>
            <person name="Albuquerque L.L."/>
            <person name="da Costa M.M.S."/>
        </authorList>
    </citation>
    <scope>NUCLEOTIDE SEQUENCE [LARGE SCALE GENOMIC DNA]</scope>
    <source>
        <strain evidence="13 15">RSPS-4</strain>
    </source>
</reference>
<dbReference type="EMBL" id="CP007514">
    <property type="protein sequence ID" value="AHY47965.1"/>
    <property type="molecule type" value="Genomic_DNA"/>
</dbReference>
<keyword evidence="9 12" id="KW-0472">Membrane</keyword>
<dbReference type="InterPro" id="IPR045861">
    <property type="entry name" value="CorA_cytoplasmic_dom"/>
</dbReference>
<feature type="transmembrane region" description="Helical" evidence="12">
    <location>
        <begin position="271"/>
        <end position="290"/>
    </location>
</feature>
<comment type="similarity">
    <text evidence="2">Belongs to the CorA metal ion transporter (MIT) (TC 1.A.35) family.</text>
</comment>
<protein>
    <submittedName>
        <fullName evidence="14">Magnesium and cobalt transport protein CorA</fullName>
    </submittedName>
    <submittedName>
        <fullName evidence="13">Mg2+ and Co2+ transporter</fullName>
    </submittedName>
</protein>
<dbReference type="GO" id="GO:0050897">
    <property type="term" value="F:cobalt ion binding"/>
    <property type="evidence" value="ECO:0007669"/>
    <property type="project" value="TreeGrafter"/>
</dbReference>
<evidence type="ECO:0000256" key="6">
    <source>
        <dbReference type="ARBA" id="ARBA00022842"/>
    </source>
</evidence>
<evidence type="ECO:0000313" key="15">
    <source>
        <dbReference type="Proteomes" id="UP000025229"/>
    </source>
</evidence>
<dbReference type="Gene3D" id="3.30.460.20">
    <property type="entry name" value="CorA soluble domain-like"/>
    <property type="match status" value="1"/>
</dbReference>
<evidence type="ECO:0000256" key="9">
    <source>
        <dbReference type="ARBA" id="ARBA00023136"/>
    </source>
</evidence>
<dbReference type="GO" id="GO:0015095">
    <property type="term" value="F:magnesium ion transmembrane transporter activity"/>
    <property type="evidence" value="ECO:0007669"/>
    <property type="project" value="TreeGrafter"/>
</dbReference>
<gene>
    <name evidence="13" type="ORF">RradSPS_2682</name>
    <name evidence="14" type="ORF">SIL72_01040</name>
</gene>
<dbReference type="HOGENOM" id="CLU_007127_0_2_11"/>
<evidence type="ECO:0000256" key="7">
    <source>
        <dbReference type="ARBA" id="ARBA00022989"/>
    </source>
</evidence>
<reference evidence="14" key="2">
    <citation type="submission" date="2023-11" db="EMBL/GenBank/DDBJ databases">
        <title>MicrobeMod: A computational toolkit for identifying prokaryotic methylation and restriction-modification with nanopore sequencing.</title>
        <authorList>
            <person name="Crits-Christoph A."/>
            <person name="Kang S.C."/>
            <person name="Lee H."/>
            <person name="Ostrov N."/>
        </authorList>
    </citation>
    <scope>NUCLEOTIDE SEQUENCE</scope>
    <source>
        <strain evidence="14">ATCC 51242</strain>
    </source>
</reference>
<dbReference type="SUPFAM" id="SSF144083">
    <property type="entry name" value="Magnesium transport protein CorA, transmembrane region"/>
    <property type="match status" value="1"/>
</dbReference>
<dbReference type="STRING" id="42256.RradSPS_2682"/>
<dbReference type="PATRIC" id="fig|42256.3.peg.2733"/>
<keyword evidence="7 12" id="KW-1133">Transmembrane helix</keyword>
<dbReference type="InterPro" id="IPR045863">
    <property type="entry name" value="CorA_TM1_TM2"/>
</dbReference>
<dbReference type="SUPFAM" id="SSF143865">
    <property type="entry name" value="CorA soluble domain-like"/>
    <property type="match status" value="1"/>
</dbReference>
<evidence type="ECO:0000256" key="8">
    <source>
        <dbReference type="ARBA" id="ARBA00023065"/>
    </source>
</evidence>
<comment type="function">
    <text evidence="11">Mediates influx of magnesium ions. Alternates between open and closed states. Activated by low cytoplasmic Mg(2+) levels. Inactive when cytoplasmic Mg(2+) levels are high.</text>
</comment>
<dbReference type="InterPro" id="IPR002523">
    <property type="entry name" value="MgTranspt_CorA/ZnTranspt_ZntB"/>
</dbReference>
<dbReference type="CDD" id="cd12830">
    <property type="entry name" value="MtCorA-like"/>
    <property type="match status" value="1"/>
</dbReference>
<evidence type="ECO:0000313" key="14">
    <source>
        <dbReference type="EMBL" id="MDX5892603.1"/>
    </source>
</evidence>
<evidence type="ECO:0000256" key="11">
    <source>
        <dbReference type="ARBA" id="ARBA00045497"/>
    </source>
</evidence>
<name>A0A023X7F0_RUBRA</name>